<evidence type="ECO:0000313" key="6">
    <source>
        <dbReference type="Proteomes" id="UP000228934"/>
    </source>
</evidence>
<gene>
    <name evidence="5" type="ORF">AB205_0046190</name>
</gene>
<name>A0A2G9QFF2_AQUCT</name>
<keyword evidence="6" id="KW-1185">Reference proteome</keyword>
<organism evidence="5 6">
    <name type="scientific">Aquarana catesbeiana</name>
    <name type="common">American bullfrog</name>
    <name type="synonym">Rana catesbeiana</name>
    <dbReference type="NCBI Taxonomy" id="8400"/>
    <lineage>
        <taxon>Eukaryota</taxon>
        <taxon>Metazoa</taxon>
        <taxon>Chordata</taxon>
        <taxon>Craniata</taxon>
        <taxon>Vertebrata</taxon>
        <taxon>Euteleostomi</taxon>
        <taxon>Amphibia</taxon>
        <taxon>Batrachia</taxon>
        <taxon>Anura</taxon>
        <taxon>Neobatrachia</taxon>
        <taxon>Ranoidea</taxon>
        <taxon>Ranidae</taxon>
        <taxon>Aquarana</taxon>
    </lineage>
</organism>
<evidence type="ECO:0000256" key="3">
    <source>
        <dbReference type="RuleBase" id="RU361155"/>
    </source>
</evidence>
<dbReference type="GO" id="GO:0008146">
    <property type="term" value="F:sulfotransferase activity"/>
    <property type="evidence" value="ECO:0007669"/>
    <property type="project" value="InterPro"/>
</dbReference>
<dbReference type="InterPro" id="IPR027417">
    <property type="entry name" value="P-loop_NTPase"/>
</dbReference>
<dbReference type="InterPro" id="IPR000863">
    <property type="entry name" value="Sulfotransferase_dom"/>
</dbReference>
<reference evidence="6" key="1">
    <citation type="journal article" date="2017" name="Nat. Commun.">
        <title>The North American bullfrog draft genome provides insight into hormonal regulation of long noncoding RNA.</title>
        <authorList>
            <person name="Hammond S.A."/>
            <person name="Warren R.L."/>
            <person name="Vandervalk B.P."/>
            <person name="Kucuk E."/>
            <person name="Khan H."/>
            <person name="Gibb E.A."/>
            <person name="Pandoh P."/>
            <person name="Kirk H."/>
            <person name="Zhao Y."/>
            <person name="Jones M."/>
            <person name="Mungall A.J."/>
            <person name="Coope R."/>
            <person name="Pleasance S."/>
            <person name="Moore R.A."/>
            <person name="Holt R.A."/>
            <person name="Round J.M."/>
            <person name="Ohora S."/>
            <person name="Walle B.V."/>
            <person name="Veldhoen N."/>
            <person name="Helbing C.C."/>
            <person name="Birol I."/>
        </authorList>
    </citation>
    <scope>NUCLEOTIDE SEQUENCE [LARGE SCALE GENOMIC DNA]</scope>
</reference>
<dbReference type="Gene3D" id="3.40.50.300">
    <property type="entry name" value="P-loop containing nucleotide triphosphate hydrolases"/>
    <property type="match status" value="1"/>
</dbReference>
<dbReference type="Proteomes" id="UP000228934">
    <property type="component" value="Unassembled WGS sequence"/>
</dbReference>
<dbReference type="AlphaFoldDB" id="A0A2G9QFF2"/>
<sequence length="135" mass="16245">MFPSFLVAWGSWFNHVIGWWNAKEKHDILYVFYEDMKEDPKREIRKVMEFLGKNLSEEVLDKVCHHTSFKAMKENPMTNYSTIPAIILDQARSPFMRKGEVGDWINHFTESQNKMFDEEYEKRMKGRDLKFRTTI</sequence>
<proteinExistence type="inferred from homology"/>
<evidence type="ECO:0000256" key="1">
    <source>
        <dbReference type="ARBA" id="ARBA00005771"/>
    </source>
</evidence>
<evidence type="ECO:0000259" key="4">
    <source>
        <dbReference type="Pfam" id="PF00685"/>
    </source>
</evidence>
<dbReference type="PANTHER" id="PTHR11783">
    <property type="entry name" value="SULFOTRANSFERASE SULT"/>
    <property type="match status" value="1"/>
</dbReference>
<feature type="domain" description="Sulfotransferase" evidence="4">
    <location>
        <begin position="7"/>
        <end position="126"/>
    </location>
</feature>
<protein>
    <recommendedName>
        <fullName evidence="3">Sulfotransferase</fullName>
        <ecNumber evidence="3">2.8.2.-</ecNumber>
    </recommendedName>
</protein>
<comment type="similarity">
    <text evidence="1 3">Belongs to the sulfotransferase 1 family.</text>
</comment>
<dbReference type="EMBL" id="KZ021357">
    <property type="protein sequence ID" value="PIO14235.1"/>
    <property type="molecule type" value="Genomic_DNA"/>
</dbReference>
<dbReference type="EC" id="2.8.2.-" evidence="3"/>
<dbReference type="Pfam" id="PF00685">
    <property type="entry name" value="Sulfotransfer_1"/>
    <property type="match status" value="1"/>
</dbReference>
<dbReference type="OrthoDB" id="205623at2759"/>
<evidence type="ECO:0000256" key="2">
    <source>
        <dbReference type="ARBA" id="ARBA00022679"/>
    </source>
</evidence>
<accession>A0A2G9QFF2</accession>
<evidence type="ECO:0000313" key="5">
    <source>
        <dbReference type="EMBL" id="PIO14235.1"/>
    </source>
</evidence>
<dbReference type="SUPFAM" id="SSF52540">
    <property type="entry name" value="P-loop containing nucleoside triphosphate hydrolases"/>
    <property type="match status" value="1"/>
</dbReference>
<keyword evidence="2 3" id="KW-0808">Transferase</keyword>